<sequence length="67" mass="7936">MGPKRRGFYSWLYCWFAGDLGYHARWWPGTCPQPRTPARTTAEHCRDMRRKQRCSRETLMGALVEMA</sequence>
<keyword evidence="2" id="KW-1185">Reference proteome</keyword>
<protein>
    <submittedName>
        <fullName evidence="1">Uncharacterized protein</fullName>
    </submittedName>
</protein>
<comment type="caution">
    <text evidence="1">The sequence shown here is derived from an EMBL/GenBank/DDBJ whole genome shotgun (WGS) entry which is preliminary data.</text>
</comment>
<evidence type="ECO:0000313" key="1">
    <source>
        <dbReference type="EMBL" id="KYO25165.1"/>
    </source>
</evidence>
<evidence type="ECO:0000313" key="2">
    <source>
        <dbReference type="Proteomes" id="UP000050525"/>
    </source>
</evidence>
<dbReference type="AlphaFoldDB" id="A0A151MKV1"/>
<accession>A0A151MKV1</accession>
<dbReference type="EMBL" id="AKHW03005917">
    <property type="protein sequence ID" value="KYO25165.1"/>
    <property type="molecule type" value="Genomic_DNA"/>
</dbReference>
<proteinExistence type="predicted"/>
<gene>
    <name evidence="1" type="ORF">Y1Q_0001791</name>
</gene>
<reference evidence="1 2" key="1">
    <citation type="journal article" date="2012" name="Genome Biol.">
        <title>Sequencing three crocodilian genomes to illuminate the evolution of archosaurs and amniotes.</title>
        <authorList>
            <person name="St John J.A."/>
            <person name="Braun E.L."/>
            <person name="Isberg S.R."/>
            <person name="Miles L.G."/>
            <person name="Chong A.Y."/>
            <person name="Gongora J."/>
            <person name="Dalzell P."/>
            <person name="Moran C."/>
            <person name="Bed'hom B."/>
            <person name="Abzhanov A."/>
            <person name="Burgess S.C."/>
            <person name="Cooksey A.M."/>
            <person name="Castoe T.A."/>
            <person name="Crawford N.G."/>
            <person name="Densmore L.D."/>
            <person name="Drew J.C."/>
            <person name="Edwards S.V."/>
            <person name="Faircloth B.C."/>
            <person name="Fujita M.K."/>
            <person name="Greenwold M.J."/>
            <person name="Hoffmann F.G."/>
            <person name="Howard J.M."/>
            <person name="Iguchi T."/>
            <person name="Janes D.E."/>
            <person name="Khan S.Y."/>
            <person name="Kohno S."/>
            <person name="de Koning A.J."/>
            <person name="Lance S.L."/>
            <person name="McCarthy F.M."/>
            <person name="McCormack J.E."/>
            <person name="Merchant M.E."/>
            <person name="Peterson D.G."/>
            <person name="Pollock D.D."/>
            <person name="Pourmand N."/>
            <person name="Raney B.J."/>
            <person name="Roessler K.A."/>
            <person name="Sanford J.R."/>
            <person name="Sawyer R.H."/>
            <person name="Schmidt C.J."/>
            <person name="Triplett E.W."/>
            <person name="Tuberville T.D."/>
            <person name="Venegas-Anaya M."/>
            <person name="Howard J.T."/>
            <person name="Jarvis E.D."/>
            <person name="Guillette L.J.Jr."/>
            <person name="Glenn T.C."/>
            <person name="Green R.E."/>
            <person name="Ray D.A."/>
        </authorList>
    </citation>
    <scope>NUCLEOTIDE SEQUENCE [LARGE SCALE GENOMIC DNA]</scope>
    <source>
        <strain evidence="1">KSC_2009_1</strain>
    </source>
</reference>
<organism evidence="1 2">
    <name type="scientific">Alligator mississippiensis</name>
    <name type="common">American alligator</name>
    <dbReference type="NCBI Taxonomy" id="8496"/>
    <lineage>
        <taxon>Eukaryota</taxon>
        <taxon>Metazoa</taxon>
        <taxon>Chordata</taxon>
        <taxon>Craniata</taxon>
        <taxon>Vertebrata</taxon>
        <taxon>Euteleostomi</taxon>
        <taxon>Archelosauria</taxon>
        <taxon>Archosauria</taxon>
        <taxon>Crocodylia</taxon>
        <taxon>Alligatoridae</taxon>
        <taxon>Alligatorinae</taxon>
        <taxon>Alligator</taxon>
    </lineage>
</organism>
<dbReference type="Proteomes" id="UP000050525">
    <property type="component" value="Unassembled WGS sequence"/>
</dbReference>
<name>A0A151MKV1_ALLMI</name>